<organism evidence="2 3">
    <name type="scientific">Thalassomonas actiniarum</name>
    <dbReference type="NCBI Taxonomy" id="485447"/>
    <lineage>
        <taxon>Bacteria</taxon>
        <taxon>Pseudomonadati</taxon>
        <taxon>Pseudomonadota</taxon>
        <taxon>Gammaproteobacteria</taxon>
        <taxon>Alteromonadales</taxon>
        <taxon>Colwelliaceae</taxon>
        <taxon>Thalassomonas</taxon>
    </lineage>
</organism>
<dbReference type="AlphaFoldDB" id="A0AAE9YR18"/>
<dbReference type="NCBIfam" id="TIGR02595">
    <property type="entry name" value="PEP_CTERM"/>
    <property type="match status" value="1"/>
</dbReference>
<reference evidence="2 3" key="2">
    <citation type="journal article" date="2022" name="Mar. Drugs">
        <title>Bioassay-Guided Fractionation Leads to the Detection of Cholic Acid Generated by the Rare Thalassomonas sp.</title>
        <authorList>
            <person name="Pheiffer F."/>
            <person name="Schneider Y.K."/>
            <person name="Hansen E.H."/>
            <person name="Andersen J.H."/>
            <person name="Isaksson J."/>
            <person name="Busche T."/>
            <person name="R C."/>
            <person name="Kalinowski J."/>
            <person name="Zyl L.V."/>
            <person name="Trindade M."/>
        </authorList>
    </citation>
    <scope>NUCLEOTIDE SEQUENCE [LARGE SCALE GENOMIC DNA]</scope>
    <source>
        <strain evidence="2 3">A5K-106</strain>
    </source>
</reference>
<feature type="domain" description="Ice-binding protein C-terminal" evidence="1">
    <location>
        <begin position="171"/>
        <end position="191"/>
    </location>
</feature>
<proteinExistence type="predicted"/>
<evidence type="ECO:0000313" key="3">
    <source>
        <dbReference type="Proteomes" id="UP000032568"/>
    </source>
</evidence>
<sequence length="196" mass="21024">MIYSFGDLSTDVDGSVITNTVTGRQYLRFDSFNLTYAETLLAVDSGGIYSGWSIADSGINDDFINAAFGQQGENPCSTGADYALENCGTLSGWQDGAFGASYVGNLDYYAYLSTVGRTGPGGTNPIGITEFAASGRVSEYEAWSSIANLDSNFSPRPINLLLYREASDIEVPEPASVLLLTFALFGLTVRKIRQPQ</sequence>
<name>A0AAE9YR18_9GAMM</name>
<dbReference type="RefSeq" id="WP_160298305.1">
    <property type="nucleotide sequence ID" value="NZ_CP059735.1"/>
</dbReference>
<reference evidence="2 3" key="1">
    <citation type="journal article" date="2015" name="Genome Announc.">
        <title>Draft Genome Sequences of Marine Isolates of Thalassomonas viridans and Thalassomonas actiniarum.</title>
        <authorList>
            <person name="Olonade I."/>
            <person name="van Zyl L.J."/>
            <person name="Trindade M."/>
        </authorList>
    </citation>
    <scope>NUCLEOTIDE SEQUENCE [LARGE SCALE GENOMIC DNA]</scope>
    <source>
        <strain evidence="2 3">A5K-106</strain>
    </source>
</reference>
<dbReference type="InterPro" id="IPR013424">
    <property type="entry name" value="Ice-binding_C"/>
</dbReference>
<evidence type="ECO:0000313" key="2">
    <source>
        <dbReference type="EMBL" id="WDD98703.1"/>
    </source>
</evidence>
<dbReference type="KEGG" id="tact:SG35_026250"/>
<dbReference type="Pfam" id="PF07589">
    <property type="entry name" value="PEP-CTERM"/>
    <property type="match status" value="1"/>
</dbReference>
<dbReference type="EMBL" id="CP059735">
    <property type="protein sequence ID" value="WDD98703.1"/>
    <property type="molecule type" value="Genomic_DNA"/>
</dbReference>
<accession>A0AAE9YR18</accession>
<dbReference type="Proteomes" id="UP000032568">
    <property type="component" value="Chromosome"/>
</dbReference>
<protein>
    <submittedName>
        <fullName evidence="2">PEP-CTERM sorting domain-containing protein</fullName>
    </submittedName>
</protein>
<keyword evidence="3" id="KW-1185">Reference proteome</keyword>
<evidence type="ECO:0000259" key="1">
    <source>
        <dbReference type="Pfam" id="PF07589"/>
    </source>
</evidence>
<gene>
    <name evidence="2" type="ORF">SG35_026250</name>
</gene>